<gene>
    <name evidence="2" type="ORF">KCTCHS21_14060</name>
</gene>
<keyword evidence="3" id="KW-1185">Reference proteome</keyword>
<protein>
    <recommendedName>
        <fullName evidence="1">IrrE N-terminal-like domain-containing protein</fullName>
    </recommendedName>
</protein>
<dbReference type="KEGG" id="cohn:KCTCHS21_14060"/>
<proteinExistence type="predicted"/>
<dbReference type="OrthoDB" id="2417909at2"/>
<dbReference type="EMBL" id="AP019400">
    <property type="protein sequence ID" value="BBI32007.1"/>
    <property type="molecule type" value="Genomic_DNA"/>
</dbReference>
<organism evidence="2 3">
    <name type="scientific">Cohnella abietis</name>
    <dbReference type="NCBI Taxonomy" id="2507935"/>
    <lineage>
        <taxon>Bacteria</taxon>
        <taxon>Bacillati</taxon>
        <taxon>Bacillota</taxon>
        <taxon>Bacilli</taxon>
        <taxon>Bacillales</taxon>
        <taxon>Paenibacillaceae</taxon>
        <taxon>Cohnella</taxon>
    </lineage>
</organism>
<feature type="domain" description="IrrE N-terminal-like" evidence="1">
    <location>
        <begin position="47"/>
        <end position="147"/>
    </location>
</feature>
<dbReference type="Proteomes" id="UP000289856">
    <property type="component" value="Chromosome"/>
</dbReference>
<evidence type="ECO:0000313" key="2">
    <source>
        <dbReference type="EMBL" id="BBI32007.1"/>
    </source>
</evidence>
<dbReference type="InterPro" id="IPR010359">
    <property type="entry name" value="IrrE_HExxH"/>
</dbReference>
<accession>A0A3T1D1L8</accession>
<reference evidence="2 3" key="1">
    <citation type="submission" date="2019-01" db="EMBL/GenBank/DDBJ databases">
        <title>Complete genome sequence of Cohnella hallensis HS21 isolated from Korean fir (Abies koreana) rhizospheric soil.</title>
        <authorList>
            <person name="Jiang L."/>
            <person name="Kang S.W."/>
            <person name="Kim S."/>
            <person name="Jung J."/>
            <person name="Kim C.Y."/>
            <person name="Kim D.H."/>
            <person name="Kim S.W."/>
            <person name="Lee J."/>
        </authorList>
    </citation>
    <scope>NUCLEOTIDE SEQUENCE [LARGE SCALE GENOMIC DNA]</scope>
    <source>
        <strain evidence="2 3">HS21</strain>
    </source>
</reference>
<dbReference type="RefSeq" id="WP_157993973.1">
    <property type="nucleotide sequence ID" value="NZ_AP019400.1"/>
</dbReference>
<sequence length="172" mass="20488">MLHWYKPPDTENFICDLYQAFGINYPGEMDLDLISTIWGVDIQFYDGRPFTQWDDEGAVIMLTKGSREQDIRATFFHELCHPAKHAGNQDELPHLFRELQEIQAGHFQLISAMPYYLLPEPVPLWEEYARIIAETFKVPYELAERRVDHIISRMGQEYLYLRKYIPQWRVYA</sequence>
<evidence type="ECO:0000259" key="1">
    <source>
        <dbReference type="Pfam" id="PF06114"/>
    </source>
</evidence>
<dbReference type="AlphaFoldDB" id="A0A3T1D1L8"/>
<evidence type="ECO:0000313" key="3">
    <source>
        <dbReference type="Proteomes" id="UP000289856"/>
    </source>
</evidence>
<name>A0A3T1D1L8_9BACL</name>
<dbReference type="Pfam" id="PF06114">
    <property type="entry name" value="Peptidase_M78"/>
    <property type="match status" value="1"/>
</dbReference>